<proteinExistence type="predicted"/>
<reference evidence="1" key="1">
    <citation type="submission" date="2014-09" db="EMBL/GenBank/DDBJ databases">
        <authorList>
            <person name="Magalhaes I.L.F."/>
            <person name="Oliveira U."/>
            <person name="Santos F.R."/>
            <person name="Vidigal T.H.D.A."/>
            <person name="Brescovit A.D."/>
            <person name="Santos A.J."/>
        </authorList>
    </citation>
    <scope>NUCLEOTIDE SEQUENCE</scope>
    <source>
        <tissue evidence="1">Shoot tissue taken approximately 20 cm above the soil surface</tissue>
    </source>
</reference>
<name>A0A0A9H9E0_ARUDO</name>
<accession>A0A0A9H9E0</accession>
<organism evidence="1">
    <name type="scientific">Arundo donax</name>
    <name type="common">Giant reed</name>
    <name type="synonym">Donax arundinaceus</name>
    <dbReference type="NCBI Taxonomy" id="35708"/>
    <lineage>
        <taxon>Eukaryota</taxon>
        <taxon>Viridiplantae</taxon>
        <taxon>Streptophyta</taxon>
        <taxon>Embryophyta</taxon>
        <taxon>Tracheophyta</taxon>
        <taxon>Spermatophyta</taxon>
        <taxon>Magnoliopsida</taxon>
        <taxon>Liliopsida</taxon>
        <taxon>Poales</taxon>
        <taxon>Poaceae</taxon>
        <taxon>PACMAD clade</taxon>
        <taxon>Arundinoideae</taxon>
        <taxon>Arundineae</taxon>
        <taxon>Arundo</taxon>
    </lineage>
</organism>
<dbReference type="EMBL" id="GBRH01168393">
    <property type="protein sequence ID" value="JAE29503.1"/>
    <property type="molecule type" value="Transcribed_RNA"/>
</dbReference>
<sequence>MLQMMYPHLNLRKPLPILEIHPLRSARVFFHSISAGTSRGVKSQAPEVVSPKAQRAAGRHCLQLLQAALPAAA</sequence>
<evidence type="ECO:0000313" key="1">
    <source>
        <dbReference type="EMBL" id="JAE29503.1"/>
    </source>
</evidence>
<protein>
    <submittedName>
        <fullName evidence="1">Uncharacterized protein</fullName>
    </submittedName>
</protein>
<dbReference type="AlphaFoldDB" id="A0A0A9H9E0"/>
<reference evidence="1" key="2">
    <citation type="journal article" date="2015" name="Data Brief">
        <title>Shoot transcriptome of the giant reed, Arundo donax.</title>
        <authorList>
            <person name="Barrero R.A."/>
            <person name="Guerrero F.D."/>
            <person name="Moolhuijzen P."/>
            <person name="Goolsby J.A."/>
            <person name="Tidwell J."/>
            <person name="Bellgard S.E."/>
            <person name="Bellgard M.I."/>
        </authorList>
    </citation>
    <scope>NUCLEOTIDE SEQUENCE</scope>
    <source>
        <tissue evidence="1">Shoot tissue taken approximately 20 cm above the soil surface</tissue>
    </source>
</reference>